<name>A0A9X9QX94_NEISU</name>
<feature type="transmembrane region" description="Helical" evidence="1">
    <location>
        <begin position="165"/>
        <end position="184"/>
    </location>
</feature>
<comment type="caution">
    <text evidence="3">The sequence shown here is derived from an EMBL/GenBank/DDBJ whole genome shotgun (WGS) entry which is preliminary data.</text>
</comment>
<evidence type="ECO:0000313" key="3">
    <source>
        <dbReference type="EMBL" id="VTY03630.1"/>
    </source>
</evidence>
<keyword evidence="4" id="KW-1185">Reference proteome</keyword>
<dbReference type="PIRSF" id="PIRSF038959">
    <property type="entry name" value="SdpI"/>
    <property type="match status" value="1"/>
</dbReference>
<dbReference type="AlphaFoldDB" id="A0A9X9QX94"/>
<feature type="domain" description="DUF1648" evidence="2">
    <location>
        <begin position="15"/>
        <end position="59"/>
    </location>
</feature>
<dbReference type="Proteomes" id="UP000626795">
    <property type="component" value="Unassembled WGS sequence"/>
</dbReference>
<dbReference type="InterPro" id="IPR012867">
    <property type="entry name" value="DUF1648"/>
</dbReference>
<feature type="transmembrane region" description="Helical" evidence="1">
    <location>
        <begin position="119"/>
        <end position="135"/>
    </location>
</feature>
<gene>
    <name evidence="3" type="ORF">ONOEEDHL_01941</name>
</gene>
<feature type="transmembrane region" description="Helical" evidence="1">
    <location>
        <begin position="12"/>
        <end position="31"/>
    </location>
</feature>
<dbReference type="Pfam" id="PF13630">
    <property type="entry name" value="SdpI"/>
    <property type="match status" value="1"/>
</dbReference>
<dbReference type="Pfam" id="PF07853">
    <property type="entry name" value="DUF1648"/>
    <property type="match status" value="1"/>
</dbReference>
<sequence>MEQVKQFKKYAYLALMFAPLVVSLFVVWFLPETIVSRMDLAGNVTATASRFSIFLFPILVAILGFAVRVASSSPKLTGGNVRTARSISWILLLLLNVIAYFQFWLYLGGMTAGAQMSRFITFILGVFFILIGNLAPKIKENSKHFGFRASWLKNNDAAFRKTQRFFGIASVVAGILMMLTGIFMGNNVAILVATMIMIILIAVTGGYSYYMVFQIKR</sequence>
<keyword evidence="1" id="KW-0472">Membrane</keyword>
<evidence type="ECO:0000256" key="1">
    <source>
        <dbReference type="SAM" id="Phobius"/>
    </source>
</evidence>
<reference evidence="3" key="1">
    <citation type="submission" date="2019-05" db="EMBL/GenBank/DDBJ databases">
        <authorList>
            <person name="Hibberd M."/>
        </authorList>
    </citation>
    <scope>NUCLEOTIDE SEQUENCE</scope>
    <source>
        <strain evidence="3">Neisseria_subflava_BgEED23</strain>
    </source>
</reference>
<feature type="transmembrane region" description="Helical" evidence="1">
    <location>
        <begin position="190"/>
        <end position="212"/>
    </location>
</feature>
<feature type="transmembrane region" description="Helical" evidence="1">
    <location>
        <begin position="89"/>
        <end position="107"/>
    </location>
</feature>
<keyword evidence="1" id="KW-0812">Transmembrane</keyword>
<dbReference type="RefSeq" id="WP_204788002.1">
    <property type="nucleotide sequence ID" value="NZ_CABFLZ010000007.1"/>
</dbReference>
<dbReference type="EMBL" id="CABFLZ010000007">
    <property type="protein sequence ID" value="VTY03630.1"/>
    <property type="molecule type" value="Genomic_DNA"/>
</dbReference>
<protein>
    <submittedName>
        <fullName evidence="3">SdpI/YhfL protein family protein</fullName>
    </submittedName>
</protein>
<dbReference type="InterPro" id="IPR025962">
    <property type="entry name" value="SdpI/YhfL"/>
</dbReference>
<evidence type="ECO:0000259" key="2">
    <source>
        <dbReference type="Pfam" id="PF07853"/>
    </source>
</evidence>
<evidence type="ECO:0000313" key="4">
    <source>
        <dbReference type="Proteomes" id="UP000626795"/>
    </source>
</evidence>
<keyword evidence="1" id="KW-1133">Transmembrane helix</keyword>
<organism evidence="3 4">
    <name type="scientific">Neisseria subflava</name>
    <dbReference type="NCBI Taxonomy" id="28449"/>
    <lineage>
        <taxon>Bacteria</taxon>
        <taxon>Pseudomonadati</taxon>
        <taxon>Pseudomonadota</taxon>
        <taxon>Betaproteobacteria</taxon>
        <taxon>Neisseriales</taxon>
        <taxon>Neisseriaceae</taxon>
        <taxon>Neisseria</taxon>
    </lineage>
</organism>
<accession>A0A9X9QX94</accession>
<feature type="transmembrane region" description="Helical" evidence="1">
    <location>
        <begin position="51"/>
        <end position="69"/>
    </location>
</feature>
<proteinExistence type="predicted"/>
<dbReference type="InterPro" id="IPR026272">
    <property type="entry name" value="SdpI"/>
</dbReference>